<feature type="transmembrane region" description="Helical" evidence="6">
    <location>
        <begin position="33"/>
        <end position="56"/>
    </location>
</feature>
<dbReference type="GO" id="GO:0005886">
    <property type="term" value="C:plasma membrane"/>
    <property type="evidence" value="ECO:0007669"/>
    <property type="project" value="UniProtKB-SubCell"/>
</dbReference>
<proteinExistence type="predicted"/>
<evidence type="ECO:0000256" key="3">
    <source>
        <dbReference type="ARBA" id="ARBA00022692"/>
    </source>
</evidence>
<evidence type="ECO:0000256" key="4">
    <source>
        <dbReference type="ARBA" id="ARBA00022989"/>
    </source>
</evidence>
<evidence type="ECO:0000256" key="2">
    <source>
        <dbReference type="ARBA" id="ARBA00022475"/>
    </source>
</evidence>
<dbReference type="AlphaFoldDB" id="A0A1T5M3F7"/>
<dbReference type="Proteomes" id="UP000190961">
    <property type="component" value="Unassembled WGS sequence"/>
</dbReference>
<feature type="transmembrane region" description="Helical" evidence="6">
    <location>
        <begin position="251"/>
        <end position="272"/>
    </location>
</feature>
<evidence type="ECO:0000256" key="5">
    <source>
        <dbReference type="ARBA" id="ARBA00023136"/>
    </source>
</evidence>
<dbReference type="EMBL" id="FUZU01000003">
    <property type="protein sequence ID" value="SKC82348.1"/>
    <property type="molecule type" value="Genomic_DNA"/>
</dbReference>
<reference evidence="7 8" key="1">
    <citation type="submission" date="2017-02" db="EMBL/GenBank/DDBJ databases">
        <authorList>
            <person name="Peterson S.W."/>
        </authorList>
    </citation>
    <scope>NUCLEOTIDE SEQUENCE [LARGE SCALE GENOMIC DNA]</scope>
    <source>
        <strain evidence="7 8">DSM 25262</strain>
    </source>
</reference>
<feature type="transmembrane region" description="Helical" evidence="6">
    <location>
        <begin position="96"/>
        <end position="114"/>
    </location>
</feature>
<keyword evidence="5 6" id="KW-0472">Membrane</keyword>
<evidence type="ECO:0000313" key="8">
    <source>
        <dbReference type="Proteomes" id="UP000190961"/>
    </source>
</evidence>
<gene>
    <name evidence="7" type="ORF">SAMN05660236_4154</name>
</gene>
<dbReference type="STRING" id="688867.SAMN05660236_4154"/>
<evidence type="ECO:0000313" key="7">
    <source>
        <dbReference type="EMBL" id="SKC82348.1"/>
    </source>
</evidence>
<name>A0A1T5M3F7_9BACT</name>
<keyword evidence="8" id="KW-1185">Reference proteome</keyword>
<feature type="transmembrane region" description="Helical" evidence="6">
    <location>
        <begin position="216"/>
        <end position="239"/>
    </location>
</feature>
<dbReference type="InterPro" id="IPR017039">
    <property type="entry name" value="Virul_fac_BrkB"/>
</dbReference>
<keyword evidence="3 6" id="KW-0812">Transmembrane</keyword>
<dbReference type="OrthoDB" id="9797028at2"/>
<dbReference type="RefSeq" id="WP_079688705.1">
    <property type="nucleotide sequence ID" value="NZ_FUZU01000003.1"/>
</dbReference>
<dbReference type="PANTHER" id="PTHR30213">
    <property type="entry name" value="INNER MEMBRANE PROTEIN YHJD"/>
    <property type="match status" value="1"/>
</dbReference>
<keyword evidence="4 6" id="KW-1133">Transmembrane helix</keyword>
<organism evidence="7 8">
    <name type="scientific">Ohtaekwangia koreensis</name>
    <dbReference type="NCBI Taxonomy" id="688867"/>
    <lineage>
        <taxon>Bacteria</taxon>
        <taxon>Pseudomonadati</taxon>
        <taxon>Bacteroidota</taxon>
        <taxon>Cytophagia</taxon>
        <taxon>Cytophagales</taxon>
        <taxon>Fulvivirgaceae</taxon>
        <taxon>Ohtaekwangia</taxon>
    </lineage>
</organism>
<dbReference type="PIRSF" id="PIRSF035875">
    <property type="entry name" value="RNase_BN"/>
    <property type="match status" value="1"/>
</dbReference>
<evidence type="ECO:0000256" key="1">
    <source>
        <dbReference type="ARBA" id="ARBA00004651"/>
    </source>
</evidence>
<accession>A0A1T5M3F7</accession>
<sequence length="302" mass="33355">MRVIPLLKNFWSLLKSTYRQWNERDPFSNSATIAYYTIFSLPGLLVIIINLAGYFFGQEAVTNQISAQINDMIGTGTAKDVESIIAKASENKGSTLASIIGIATLLFGATGVFYKLQQILNQMWEVKPQPKQKFLKLIRDRIFSFGLILVVGFLMLISLVISAGLSAVRDWVVGYLSESLIIVFRVVDIVVSLGIVTLLFAAIYKFLPDARIRWKDVWIGATLTAILFVIAKFALGFYFGNADPASTYGAAGSVILIMLWVTYAGMILLFGAEFTQVYATRFGKKIEPTEGAVSTSQETVHS</sequence>
<evidence type="ECO:0000256" key="6">
    <source>
        <dbReference type="SAM" id="Phobius"/>
    </source>
</evidence>
<feature type="transmembrane region" description="Helical" evidence="6">
    <location>
        <begin position="142"/>
        <end position="168"/>
    </location>
</feature>
<protein>
    <submittedName>
        <fullName evidence="7">Membrane protein</fullName>
    </submittedName>
</protein>
<comment type="subcellular location">
    <subcellularLocation>
        <location evidence="1">Cell membrane</location>
        <topology evidence="1">Multi-pass membrane protein</topology>
    </subcellularLocation>
</comment>
<dbReference type="NCBIfam" id="TIGR00765">
    <property type="entry name" value="yihY_not_rbn"/>
    <property type="match status" value="1"/>
</dbReference>
<keyword evidence="2" id="KW-1003">Cell membrane</keyword>
<feature type="transmembrane region" description="Helical" evidence="6">
    <location>
        <begin position="180"/>
        <end position="204"/>
    </location>
</feature>
<dbReference type="PANTHER" id="PTHR30213:SF1">
    <property type="entry name" value="INNER MEMBRANE PROTEIN YHJD"/>
    <property type="match status" value="1"/>
</dbReference>
<dbReference type="Pfam" id="PF03631">
    <property type="entry name" value="Virul_fac_BrkB"/>
    <property type="match status" value="1"/>
</dbReference>